<feature type="compositionally biased region" description="Basic and acidic residues" evidence="1">
    <location>
        <begin position="168"/>
        <end position="183"/>
    </location>
</feature>
<keyword evidence="3" id="KW-1185">Reference proteome</keyword>
<name>A0A0A0Q0M0_9CAUD</name>
<dbReference type="RefSeq" id="YP_009211635.1">
    <property type="nucleotide sequence ID" value="NC_028940.1"/>
</dbReference>
<sequence length="577" mass="63879">MKNKSEATSMRRNKLIEEMAPQRRAEALSNTQNAELSNINNNLSDSQAAMEMVAETIENKGNQIIGSIGALNKNLDNTTAGVELVAENTENVSKSALAISDKLSKLTEMLSTHFSSAPKAPVKSEDDTLKVIDEKLEQPETLSSEDLLKQLVKPHENLPDADFIPPVHQEEKPKEEKEKKNNEDEGFGAKLSDLAKISKTGFKGMISVTDRIAGMLFKYTVSAAASAAKFAAMIFSVVLGIDMIKVYFQYFMKQFEAGWDKFAEKFEEWGPLLSSLIVMAKNISQMFSDGNWLGLAEAIIKGVGDVTVTLGNLLMLGISKLTAAILRATGFEDAALNVEGSALQAYQQKTGAKLDDEDSTTLAKYQDKKDAETFEAKNKLNEQFKDKDQGLNIAEQYGTVSKETASEIRSGGIDSSFRDMPEQERLDIIKKRNEAQASIIRLTRTAESIMKPDETDIKNAKESYDNIQTQLNDPKLKAAPKDLNMEQLLENMNRSLEKFNQSSELKPQAVQDREEVQQAQRVDAVIKQKESSRSNATPQMGNLVQQVNVQKNNKTQYNMPPQSSTPAPGMNLATRVN</sequence>
<reference evidence="2 3" key="1">
    <citation type="journal article" date="2015" name="Plant Pathol. J.">
        <title>Isolation and Genomic Characterization of the T4-Like Bacteriophage PM2 Infecting Pectobacterium carotovorum subsp. carotovorum.</title>
        <authorList>
            <person name="Lim J.A."/>
            <person name="Lee D.H."/>
            <person name="Heu S."/>
        </authorList>
    </citation>
    <scope>NUCLEOTIDE SEQUENCE [LARGE SCALE GENOMIC DNA]</scope>
</reference>
<organism evidence="2 3">
    <name type="scientific">Pectobacterium bacteriophage PM2</name>
    <dbReference type="NCBI Taxonomy" id="1429794"/>
    <lineage>
        <taxon>Viruses</taxon>
        <taxon>Duplodnaviria</taxon>
        <taxon>Heunggongvirae</taxon>
        <taxon>Uroviricota</taxon>
        <taxon>Caudoviricetes</taxon>
        <taxon>Pantevenvirales</taxon>
        <taxon>Straboviridae</taxon>
        <taxon>Tevenvirinae</taxon>
        <taxon>Mosugukvirus</taxon>
        <taxon>Mosugukvirus pm2</taxon>
    </lineage>
</organism>
<dbReference type="OrthoDB" id="1728at10239"/>
<dbReference type="Pfam" id="PF25671">
    <property type="entry name" value="T4_Tape_measure"/>
    <property type="match status" value="1"/>
</dbReference>
<evidence type="ECO:0000313" key="3">
    <source>
        <dbReference type="Proteomes" id="UP000030739"/>
    </source>
</evidence>
<evidence type="ECO:0000313" key="2">
    <source>
        <dbReference type="EMBL" id="AHY25176.1"/>
    </source>
</evidence>
<feature type="region of interest" description="Disordered" evidence="1">
    <location>
        <begin position="557"/>
        <end position="577"/>
    </location>
</feature>
<dbReference type="Proteomes" id="UP000030739">
    <property type="component" value="Segment"/>
</dbReference>
<dbReference type="EMBL" id="KF835987">
    <property type="protein sequence ID" value="AHY25176.1"/>
    <property type="molecule type" value="Genomic_DNA"/>
</dbReference>
<dbReference type="GeneID" id="26638107"/>
<dbReference type="KEGG" id="vg:26638107"/>
<protein>
    <submittedName>
        <fullName evidence="2">Baseplate hub subunit tail length determinator</fullName>
    </submittedName>
</protein>
<evidence type="ECO:0000256" key="1">
    <source>
        <dbReference type="SAM" id="MobiDB-lite"/>
    </source>
</evidence>
<accession>A0A0A0Q0M0</accession>
<feature type="compositionally biased region" description="Polar residues" evidence="1">
    <location>
        <begin position="557"/>
        <end position="566"/>
    </location>
</feature>
<gene>
    <name evidence="2" type="ORF">PM2_214</name>
</gene>
<proteinExistence type="predicted"/>
<feature type="region of interest" description="Disordered" evidence="1">
    <location>
        <begin position="157"/>
        <end position="185"/>
    </location>
</feature>
<dbReference type="InterPro" id="IPR057967">
    <property type="entry name" value="T4_TMP"/>
</dbReference>